<dbReference type="InterPro" id="IPR014985">
    <property type="entry name" value="WbqC"/>
</dbReference>
<proteinExistence type="predicted"/>
<dbReference type="Proteomes" id="UP001596043">
    <property type="component" value="Unassembled WGS sequence"/>
</dbReference>
<name>A0ABV9I471_9FLAO</name>
<sequence length="215" mass="25356">MSLGTILLHPGYCIPIVHYACIAQAAHVLFEALDNYQKQSYRSRTKIATANGILQLTIPIVHNRGSERHQLTFDVVLENKFHWQRDHWRSLKIAYQTSPYFEYYEDAFEPLYTTTYTKLIDFNLACHECIMECLQLEKEITYTEEYFRDPKPPITNLRHLITSKKEPDYKLPKYHQLFHDKHGYLPNLSILDLLFNEGPNALSYLEQVDLSPVFR</sequence>
<comment type="caution">
    <text evidence="1">The sequence shown here is derived from an EMBL/GenBank/DDBJ whole genome shotgun (WGS) entry which is preliminary data.</text>
</comment>
<dbReference type="Pfam" id="PF08889">
    <property type="entry name" value="WbqC"/>
    <property type="match status" value="2"/>
</dbReference>
<protein>
    <submittedName>
        <fullName evidence="1">WbqC family protein</fullName>
    </submittedName>
</protein>
<reference evidence="2" key="1">
    <citation type="journal article" date="2019" name="Int. J. Syst. Evol. Microbiol.">
        <title>The Global Catalogue of Microorganisms (GCM) 10K type strain sequencing project: providing services to taxonomists for standard genome sequencing and annotation.</title>
        <authorList>
            <consortium name="The Broad Institute Genomics Platform"/>
            <consortium name="The Broad Institute Genome Sequencing Center for Infectious Disease"/>
            <person name="Wu L."/>
            <person name="Ma J."/>
        </authorList>
    </citation>
    <scope>NUCLEOTIDE SEQUENCE [LARGE SCALE GENOMIC DNA]</scope>
    <source>
        <strain evidence="2">YJ-61-S</strain>
    </source>
</reference>
<dbReference type="EMBL" id="JBHSFV010000022">
    <property type="protein sequence ID" value="MFC4636541.1"/>
    <property type="molecule type" value="Genomic_DNA"/>
</dbReference>
<accession>A0ABV9I471</accession>
<organism evidence="1 2">
    <name type="scientific">Dokdonia ponticola</name>
    <dbReference type="NCBI Taxonomy" id="2041041"/>
    <lineage>
        <taxon>Bacteria</taxon>
        <taxon>Pseudomonadati</taxon>
        <taxon>Bacteroidota</taxon>
        <taxon>Flavobacteriia</taxon>
        <taxon>Flavobacteriales</taxon>
        <taxon>Flavobacteriaceae</taxon>
        <taxon>Dokdonia</taxon>
    </lineage>
</organism>
<evidence type="ECO:0000313" key="2">
    <source>
        <dbReference type="Proteomes" id="UP001596043"/>
    </source>
</evidence>
<gene>
    <name evidence="1" type="ORF">ACFO3O_21735</name>
</gene>
<evidence type="ECO:0000313" key="1">
    <source>
        <dbReference type="EMBL" id="MFC4636541.1"/>
    </source>
</evidence>
<keyword evidence="2" id="KW-1185">Reference proteome</keyword>
<dbReference type="RefSeq" id="WP_379982833.1">
    <property type="nucleotide sequence ID" value="NZ_JBHSFV010000022.1"/>
</dbReference>